<evidence type="ECO:0000313" key="1">
    <source>
        <dbReference type="EMBL" id="MQU28749.1"/>
    </source>
</evidence>
<organism evidence="1 2">
    <name type="scientific">Pseudomonas helleri</name>
    <dbReference type="NCBI Taxonomy" id="1608996"/>
    <lineage>
        <taxon>Bacteria</taxon>
        <taxon>Pseudomonadati</taxon>
        <taxon>Pseudomonadota</taxon>
        <taxon>Gammaproteobacteria</taxon>
        <taxon>Pseudomonadales</taxon>
        <taxon>Pseudomonadaceae</taxon>
        <taxon>Pseudomonas</taxon>
    </lineage>
</organism>
<dbReference type="AlphaFoldDB" id="A0A7X1Y186"/>
<comment type="caution">
    <text evidence="1">The sequence shown here is derived from an EMBL/GenBank/DDBJ whole genome shotgun (WGS) entry which is preliminary data.</text>
</comment>
<accession>A0A7X1Y186</accession>
<dbReference type="EMBL" id="WIVW01000039">
    <property type="protein sequence ID" value="MQU28749.1"/>
    <property type="molecule type" value="Genomic_DNA"/>
</dbReference>
<gene>
    <name evidence="1" type="ORF">GHO29_19975</name>
</gene>
<protein>
    <submittedName>
        <fullName evidence="1">Uncharacterized protein</fullName>
    </submittedName>
</protein>
<reference evidence="1 2" key="1">
    <citation type="submission" date="2019-10" db="EMBL/GenBank/DDBJ databases">
        <title>Evaluation of single-gene subtyping targets for Pseudomonas.</title>
        <authorList>
            <person name="Reichler S.J."/>
            <person name="Orsi R.H."/>
            <person name="Wiedmann M."/>
            <person name="Martin N.H."/>
            <person name="Murphy S.I."/>
        </authorList>
    </citation>
    <scope>NUCLEOTIDE SEQUENCE [LARGE SCALE GENOMIC DNA]</scope>
    <source>
        <strain evidence="1 2">FSL R10-1984</strain>
    </source>
</reference>
<evidence type="ECO:0000313" key="2">
    <source>
        <dbReference type="Proteomes" id="UP000437970"/>
    </source>
</evidence>
<proteinExistence type="predicted"/>
<name>A0A7X1Y186_9PSED</name>
<dbReference type="RefSeq" id="WP_153381688.1">
    <property type="nucleotide sequence ID" value="NZ_JBQQKR010000073.1"/>
</dbReference>
<dbReference type="Proteomes" id="UP000437970">
    <property type="component" value="Unassembled WGS sequence"/>
</dbReference>
<sequence>MEIQVVQFDSAGTHHQANEYNEAWSVMDEENYRREICERLDLNFDSLQIDSDRIPF</sequence>